<feature type="transmembrane region" description="Helical" evidence="8">
    <location>
        <begin position="124"/>
        <end position="145"/>
    </location>
</feature>
<dbReference type="CDD" id="cd06174">
    <property type="entry name" value="MFS"/>
    <property type="match status" value="1"/>
</dbReference>
<keyword evidence="5 8" id="KW-0067">ATP-binding</keyword>
<comment type="subcellular location">
    <subcellularLocation>
        <location evidence="1 8">Membrane</location>
        <topology evidence="1 8">Multi-pass membrane protein</topology>
    </subcellularLocation>
</comment>
<feature type="transmembrane region" description="Helical" evidence="8">
    <location>
        <begin position="285"/>
        <end position="305"/>
    </location>
</feature>
<feature type="transmembrane region" description="Helical" evidence="8">
    <location>
        <begin position="317"/>
        <end position="343"/>
    </location>
</feature>
<feature type="transmembrane region" description="Helical" evidence="8">
    <location>
        <begin position="93"/>
        <end position="112"/>
    </location>
</feature>
<evidence type="ECO:0000313" key="10">
    <source>
        <dbReference type="Proteomes" id="UP001595904"/>
    </source>
</evidence>
<comment type="caution">
    <text evidence="9">The sequence shown here is derived from an EMBL/GenBank/DDBJ whole genome shotgun (WGS) entry which is preliminary data.</text>
</comment>
<keyword evidence="4 8" id="KW-0547">Nucleotide-binding</keyword>
<evidence type="ECO:0000256" key="6">
    <source>
        <dbReference type="ARBA" id="ARBA00022989"/>
    </source>
</evidence>
<keyword evidence="6 8" id="KW-1133">Transmembrane helix</keyword>
<comment type="similarity">
    <text evidence="8">Belongs to the ADP/ATP translocase tlc family.</text>
</comment>
<accession>A0ABV8T1J5</accession>
<evidence type="ECO:0000256" key="1">
    <source>
        <dbReference type="ARBA" id="ARBA00004141"/>
    </source>
</evidence>
<dbReference type="InterPro" id="IPR004667">
    <property type="entry name" value="ADP_ATP_car_bac_type"/>
</dbReference>
<evidence type="ECO:0000256" key="4">
    <source>
        <dbReference type="ARBA" id="ARBA00022741"/>
    </source>
</evidence>
<keyword evidence="3 8" id="KW-0812">Transmembrane</keyword>
<dbReference type="Proteomes" id="UP001595904">
    <property type="component" value="Unassembled WGS sequence"/>
</dbReference>
<feature type="transmembrane region" description="Helical" evidence="8">
    <location>
        <begin position="188"/>
        <end position="206"/>
    </location>
</feature>
<name>A0ABV8T1J5_9GAMM</name>
<evidence type="ECO:0000256" key="8">
    <source>
        <dbReference type="RuleBase" id="RU363121"/>
    </source>
</evidence>
<dbReference type="Pfam" id="PF03219">
    <property type="entry name" value="TLC"/>
    <property type="match status" value="1"/>
</dbReference>
<feature type="transmembrane region" description="Helical" evidence="8">
    <location>
        <begin position="396"/>
        <end position="417"/>
    </location>
</feature>
<keyword evidence="7 8" id="KW-0472">Membrane</keyword>
<proteinExistence type="inferred from homology"/>
<feature type="transmembrane region" description="Helical" evidence="8">
    <location>
        <begin position="63"/>
        <end position="81"/>
    </location>
</feature>
<dbReference type="Gene3D" id="1.20.1250.20">
    <property type="entry name" value="MFS general substrate transporter like domains"/>
    <property type="match status" value="2"/>
</dbReference>
<evidence type="ECO:0000313" key="9">
    <source>
        <dbReference type="EMBL" id="MFC4312773.1"/>
    </source>
</evidence>
<keyword evidence="10" id="KW-1185">Reference proteome</keyword>
<evidence type="ECO:0000256" key="3">
    <source>
        <dbReference type="ARBA" id="ARBA00022692"/>
    </source>
</evidence>
<feature type="transmembrane region" description="Helical" evidence="8">
    <location>
        <begin position="157"/>
        <end position="176"/>
    </location>
</feature>
<keyword evidence="2 8" id="KW-0813">Transport</keyword>
<evidence type="ECO:0000256" key="5">
    <source>
        <dbReference type="ARBA" id="ARBA00022840"/>
    </source>
</evidence>
<dbReference type="SUPFAM" id="SSF103473">
    <property type="entry name" value="MFS general substrate transporter"/>
    <property type="match status" value="1"/>
</dbReference>
<evidence type="ECO:0000256" key="2">
    <source>
        <dbReference type="ARBA" id="ARBA00022448"/>
    </source>
</evidence>
<dbReference type="PANTHER" id="PTHR43596:SF1">
    <property type="entry name" value="ADP,ATP CARRIER PROTEIN"/>
    <property type="match status" value="1"/>
</dbReference>
<dbReference type="RefSeq" id="WP_380602454.1">
    <property type="nucleotide sequence ID" value="NZ_JBHSDU010000014.1"/>
</dbReference>
<feature type="transmembrane region" description="Helical" evidence="8">
    <location>
        <begin position="29"/>
        <end position="47"/>
    </location>
</feature>
<sequence>MQVVNDSPTSGVARFFKSASVIEAYEMRAVVLSMTFFFLLFGSYSVIKPVRDAMGTVYGMDNIQQLFTGTFIISFLVAPLYSFMASRVKLSTFLPWIYGVVALSIVGFYAAFEFGAEEDRWVAAAFYIWVSTFNMLIISVFWTFMADLFSRTQAKRLFGFVAAGGTLGGIVGPATATLLVKSLGNENLMLISAAGFALTAMLVHMLSVEKSRMIAAGVEAQRTTLDHKLAGNPLDGFKLLMKSRYLLLLAAFLLLMTWISTVVYIQLGDLITKSFESREARTQAYATIDLIVNSAAVFIQLFGTGRIISRFGVTTGLLLNPIIMVIAFFAAILSPVLIVLAGIQVTRRVAEYAVAKPTREMLFTVVDQESKYKAKNVIDTVVYRFGDVSSAWVSSFILPFGVTGLAIFGAVVCLIWFPIAYTLGKRYESVSGSTLT</sequence>
<feature type="transmembrane region" description="Helical" evidence="8">
    <location>
        <begin position="245"/>
        <end position="265"/>
    </location>
</feature>
<dbReference type="InterPro" id="IPR036259">
    <property type="entry name" value="MFS_trans_sf"/>
</dbReference>
<organism evidence="9 10">
    <name type="scientific">Steroidobacter flavus</name>
    <dbReference type="NCBI Taxonomy" id="1842136"/>
    <lineage>
        <taxon>Bacteria</taxon>
        <taxon>Pseudomonadati</taxon>
        <taxon>Pseudomonadota</taxon>
        <taxon>Gammaproteobacteria</taxon>
        <taxon>Steroidobacterales</taxon>
        <taxon>Steroidobacteraceae</taxon>
        <taxon>Steroidobacter</taxon>
    </lineage>
</organism>
<dbReference type="EMBL" id="JBHSDU010000014">
    <property type="protein sequence ID" value="MFC4312773.1"/>
    <property type="molecule type" value="Genomic_DNA"/>
</dbReference>
<reference evidence="10" key="1">
    <citation type="journal article" date="2019" name="Int. J. Syst. Evol. Microbiol.">
        <title>The Global Catalogue of Microorganisms (GCM) 10K type strain sequencing project: providing services to taxonomists for standard genome sequencing and annotation.</title>
        <authorList>
            <consortium name="The Broad Institute Genomics Platform"/>
            <consortium name="The Broad Institute Genome Sequencing Center for Infectious Disease"/>
            <person name="Wu L."/>
            <person name="Ma J."/>
        </authorList>
    </citation>
    <scope>NUCLEOTIDE SEQUENCE [LARGE SCALE GENOMIC DNA]</scope>
    <source>
        <strain evidence="10">CGMCC 1.10759</strain>
    </source>
</reference>
<dbReference type="PANTHER" id="PTHR43596">
    <property type="entry name" value="ADP,ATP CARRIER PROTEIN"/>
    <property type="match status" value="1"/>
</dbReference>
<protein>
    <recommendedName>
        <fullName evidence="8">ADP,ATP carrier protein</fullName>
    </recommendedName>
</protein>
<gene>
    <name evidence="9" type="ORF">ACFPN2_27055</name>
</gene>
<evidence type="ECO:0000256" key="7">
    <source>
        <dbReference type="ARBA" id="ARBA00023136"/>
    </source>
</evidence>